<evidence type="ECO:0000313" key="6">
    <source>
        <dbReference type="Proteomes" id="UP000504635"/>
    </source>
</evidence>
<keyword evidence="2" id="KW-0732">Signal</keyword>
<dbReference type="PANTHER" id="PTHR11511">
    <property type="entry name" value="LARVAL STORAGE PROTEIN/PHENOLOXIDASE"/>
    <property type="match status" value="1"/>
</dbReference>
<dbReference type="SUPFAM" id="SSF81296">
    <property type="entry name" value="E set domains"/>
    <property type="match status" value="2"/>
</dbReference>
<dbReference type="Gene3D" id="2.60.40.1520">
    <property type="entry name" value="Hemocyanin, C-terminal domain"/>
    <property type="match status" value="2"/>
</dbReference>
<feature type="domain" description="Hemocyanin middle" evidence="3">
    <location>
        <begin position="856"/>
        <end position="1136"/>
    </location>
</feature>
<dbReference type="InterPro" id="IPR000896">
    <property type="entry name" value="Hemocyanin/hexamerin_mid_dom"/>
</dbReference>
<dbReference type="PANTHER" id="PTHR11511:SF5">
    <property type="entry name" value="FAT-BODY PROTEIN 1-RELATED"/>
    <property type="match status" value="1"/>
</dbReference>
<dbReference type="PRINTS" id="PR00187">
    <property type="entry name" value="HAEMOCYANIN"/>
</dbReference>
<feature type="domain" description="Hemocyanin N-terminal" evidence="4">
    <location>
        <begin position="723"/>
        <end position="850"/>
    </location>
</feature>
<feature type="domain" description="Hemocyanin C-terminal" evidence="5">
    <location>
        <begin position="1146"/>
        <end position="1395"/>
    </location>
</feature>
<evidence type="ECO:0000259" key="5">
    <source>
        <dbReference type="Pfam" id="PF03723"/>
    </source>
</evidence>
<dbReference type="GO" id="GO:0045735">
    <property type="term" value="F:nutrient reservoir activity"/>
    <property type="evidence" value="ECO:0007669"/>
    <property type="project" value="UniProtKB-KW"/>
</dbReference>
<evidence type="ECO:0000259" key="3">
    <source>
        <dbReference type="Pfam" id="PF00372"/>
    </source>
</evidence>
<gene>
    <name evidence="7" type="primary">LOC115884226</name>
</gene>
<reference evidence="7" key="1">
    <citation type="submission" date="2025-08" db="UniProtKB">
        <authorList>
            <consortium name="RefSeq"/>
        </authorList>
    </citation>
    <scope>IDENTIFICATION</scope>
    <source>
        <tissue evidence="7">Gonads</tissue>
    </source>
</reference>
<proteinExistence type="predicted"/>
<dbReference type="GO" id="GO:0005615">
    <property type="term" value="C:extracellular space"/>
    <property type="evidence" value="ECO:0007669"/>
    <property type="project" value="UniProtKB-ARBA"/>
</dbReference>
<feature type="domain" description="Hemocyanin N-terminal" evidence="4">
    <location>
        <begin position="40"/>
        <end position="160"/>
    </location>
</feature>
<dbReference type="InterPro" id="IPR005203">
    <property type="entry name" value="Hemocyanin_C"/>
</dbReference>
<evidence type="ECO:0000256" key="1">
    <source>
        <dbReference type="ARBA" id="ARBA00022761"/>
    </source>
</evidence>
<dbReference type="KEGG" id="soy:115884226"/>
<evidence type="ECO:0000313" key="7">
    <source>
        <dbReference type="RefSeq" id="XP_030758595.1"/>
    </source>
</evidence>
<dbReference type="InterPro" id="IPR013788">
    <property type="entry name" value="Hemocyanin/hexamerin"/>
</dbReference>
<dbReference type="Pfam" id="PF00372">
    <property type="entry name" value="Hemocyanin_M"/>
    <property type="match status" value="2"/>
</dbReference>
<evidence type="ECO:0000256" key="2">
    <source>
        <dbReference type="SAM" id="SignalP"/>
    </source>
</evidence>
<sequence>MKLVVALGVVGLCALAVSSPTGDDTYPGQYKTVTADKTLVDKQKKVLSLFRRINQPSYNEEHIQIVKTFKLEDPSLYTKPEVAEKITEFYQNGYQLPKKEIFSLAYPEHLEQAIAVFDLFYYAKDFDTFYRTAVAARHWLNEGLFLYSYSVAIIHRPDCYGIVLPPLYEVYPYYFFNSETIQQAYKYKQTWNGQPIQSTGGKYPGYTIVSNYSGYYINLHPEQSLSYYLEDVEYNNFYYTYYLYYPWWMDGEKYGINNDRRGELFFFFYQQILSRYYLERLSNDFGQIPLLDLDVPIETPYYPSLQYPNGLQFPERPKFARLSDYFYSYGQHVRSHFAHSLSYYKDYTRRVVDAIDRGYCLNKQGERVELYNDKHGYNTIGNLLQSNPDSPDERFYGPWLGYGRHALGYSYTPLYKDKVAPSALEHIETCLRDPVFYQLYKILINYYHRYQSYLPPYTTKDLIWNGVQIEKVEIDRLITYFDEFYSDLSQAVYYSEEELKNEKNHFFVRAKQYRLNHKPFTYKIHVQSASDAKAVVKVFIGPKYDEYGRYINISENRWNFFELDQFVYDLKSGENVIKRSSYESRLFATERTSFYDLYKQVISASEGQGEFNVDPRQNYFNFPYRYMLPKGSTGGYPFQFYFIVYPYKPYTGNKPEEWTYHYPRPGVGGPYIDDYPLYYPFDREIKYGKTFFEDIPNSFFYETRIYHKKDVNSVTPEHLDNVFLEKQHKVLTLFKHVVQPGLVEEHAEICKGVTDLVQWLQTHKPLFTKPEVVDTLIKFSHYDYLLPKGHIFSIGEEEHLEQAIAVFKVLYYAKDFETFYQTAVILHHFINEGTFLYSVSVAVVHRPDTYGIILPPIYEVYPWHFYSTDAIQEVYKHAMVHGTENSNMVTDTHAHNAIHANYSGHHLNLHHEQTMSYYLEDVGINAFHYYCHIHYPYWMDGEEFKINHDKRGELTMNIIQALVARYHMERLSNGKGHIPILDFHVPVDVPYYPFLQYVTGEPFPERPNHVDLHDSKVNHLEDIGTKYEHSFTKVHQCEDRISEVVDSGYVITDTGKKFNIYEDKHPENVFGNLIHANADSPHHKYYCSYLAYAKHILGYSHTSDTWEHVVPSVLDHPETTLRDPAIYMVYKKLLSYHHEFQHNLKPYTKDELVFPGVTIEKVEMDRLITYFENFFSDVTNAVWTSEVQVKKNPSAQVWIIQQRLNHKPFTYKIHVNSNQDTQAVVKVFLGPKHDEYGKPINISVNRVNFVPIDSFKWHLQVGQNVIKRSSHETMFFAADKTSYPVLTKKVTEAYKGAGKFHVTGKDNYFYFPDRYMLPKGTVGGVPYQFYFVVIPYKPYQGQTEETTFFYPHPGTGGGYVDDTSTYFPLDRPIKFEEMFVHEVPNSYFYDTKVYHRTIEEAQVPQTQQPY</sequence>
<dbReference type="Gene3D" id="1.10.1280.10">
    <property type="entry name" value="Di-copper center containing domain from catechol oxidase"/>
    <property type="match status" value="2"/>
</dbReference>
<dbReference type="SUPFAM" id="SSF48050">
    <property type="entry name" value="Hemocyanin, N-terminal domain"/>
    <property type="match status" value="2"/>
</dbReference>
<evidence type="ECO:0000259" key="4">
    <source>
        <dbReference type="Pfam" id="PF03722"/>
    </source>
</evidence>
<dbReference type="GeneID" id="115884226"/>
<dbReference type="FunCoup" id="A0A6J2Y6J5">
    <property type="interactions" value="6"/>
</dbReference>
<dbReference type="InterPro" id="IPR037020">
    <property type="entry name" value="Hemocyanin_C_sf"/>
</dbReference>
<dbReference type="Proteomes" id="UP000504635">
    <property type="component" value="Unplaced"/>
</dbReference>
<feature type="domain" description="Hemocyanin middle" evidence="3">
    <location>
        <begin position="166"/>
        <end position="447"/>
    </location>
</feature>
<dbReference type="InterPro" id="IPR036697">
    <property type="entry name" value="Hemocyanin_N_sf"/>
</dbReference>
<dbReference type="Pfam" id="PF03722">
    <property type="entry name" value="Hemocyanin_N"/>
    <property type="match status" value="2"/>
</dbReference>
<dbReference type="SUPFAM" id="SSF48056">
    <property type="entry name" value="Di-copper centre-containing domain"/>
    <property type="match status" value="2"/>
</dbReference>
<dbReference type="InterPro" id="IPR008922">
    <property type="entry name" value="Di-copper_centre_dom_sf"/>
</dbReference>
<protein>
    <submittedName>
        <fullName evidence="7">Uncharacterized protein LOC115884226</fullName>
    </submittedName>
</protein>
<dbReference type="PROSITE" id="PS00210">
    <property type="entry name" value="HEMOCYANIN_2"/>
    <property type="match status" value="1"/>
</dbReference>
<organism evidence="6 7">
    <name type="scientific">Sitophilus oryzae</name>
    <name type="common">Rice weevil</name>
    <name type="synonym">Curculio oryzae</name>
    <dbReference type="NCBI Taxonomy" id="7048"/>
    <lineage>
        <taxon>Eukaryota</taxon>
        <taxon>Metazoa</taxon>
        <taxon>Ecdysozoa</taxon>
        <taxon>Arthropoda</taxon>
        <taxon>Hexapoda</taxon>
        <taxon>Insecta</taxon>
        <taxon>Pterygota</taxon>
        <taxon>Neoptera</taxon>
        <taxon>Endopterygota</taxon>
        <taxon>Coleoptera</taxon>
        <taxon>Polyphaga</taxon>
        <taxon>Cucujiformia</taxon>
        <taxon>Curculionidae</taxon>
        <taxon>Dryophthorinae</taxon>
        <taxon>Sitophilus</taxon>
    </lineage>
</organism>
<dbReference type="InterPro" id="IPR005204">
    <property type="entry name" value="Hemocyanin_N"/>
</dbReference>
<feature type="domain" description="Hemocyanin C-terminal" evidence="5">
    <location>
        <begin position="456"/>
        <end position="707"/>
    </location>
</feature>
<feature type="signal peptide" evidence="2">
    <location>
        <begin position="1"/>
        <end position="18"/>
    </location>
</feature>
<dbReference type="Pfam" id="PF03723">
    <property type="entry name" value="Hemocyanin_C"/>
    <property type="match status" value="2"/>
</dbReference>
<dbReference type="InParanoid" id="A0A6J2Y6J5"/>
<dbReference type="PROSITE" id="PS00209">
    <property type="entry name" value="HEMOCYANIN_1"/>
    <property type="match status" value="1"/>
</dbReference>
<keyword evidence="6" id="KW-1185">Reference proteome</keyword>
<accession>A0A6J2Y6J5</accession>
<dbReference type="RefSeq" id="XP_030758595.1">
    <property type="nucleotide sequence ID" value="XM_030902735.1"/>
</dbReference>
<keyword evidence="1" id="KW-0758">Storage protein</keyword>
<dbReference type="OrthoDB" id="6371642at2759"/>
<feature type="chain" id="PRO_5026791469" evidence="2">
    <location>
        <begin position="19"/>
        <end position="1410"/>
    </location>
</feature>
<dbReference type="Gene3D" id="1.20.1370.10">
    <property type="entry name" value="Hemocyanin, N-terminal domain"/>
    <property type="match status" value="2"/>
</dbReference>
<name>A0A6J2Y6J5_SITOR</name>
<dbReference type="InterPro" id="IPR014756">
    <property type="entry name" value="Ig_E-set"/>
</dbReference>